<sequence length="340" mass="38682">MGPPSCSDLAGFDQLQQCPRSWPDFSTGWEASAARTVAATGSQSYTCALPIASLNRVRDQLTAWGNISKLLKPGGECLLHYGAWYVTPDIWRALARKERWNGFSEMWEKLIPPSQDMRDTDERLNYARSLAKDVGLELRSCEMVGVYIPVQQWSAISCAVSRKEYHPHLCSGYFVGPTPEDPCNYLCYTFEGVFGGVLSDGARCQSGYAHACQYRCISPYGARLIRPYRDGTPCLNLNVDRRPVGAAGVCKAGNCIEYDDMEVRSRWVVENVFQFKYHRCLAKKHLTKNYLWDCHHYCRRNKAWYYGVYEDGSRCLHPDSRMPGWCCHGVCLPTECKRKK</sequence>
<dbReference type="EMBL" id="CM023488">
    <property type="protein sequence ID" value="KAH6923936.1"/>
    <property type="molecule type" value="Genomic_DNA"/>
</dbReference>
<accession>A0ACB7RQ49</accession>
<name>A0ACB7RQ49_HYAAI</name>
<comment type="caution">
    <text evidence="1">The sequence shown here is derived from an EMBL/GenBank/DDBJ whole genome shotgun (WGS) entry which is preliminary data.</text>
</comment>
<reference evidence="1" key="1">
    <citation type="submission" date="2020-05" db="EMBL/GenBank/DDBJ databases">
        <title>Large-scale comparative analyses of tick genomes elucidate their genetic diversity and vector capacities.</title>
        <authorList>
            <person name="Jia N."/>
            <person name="Wang J."/>
            <person name="Shi W."/>
            <person name="Du L."/>
            <person name="Sun Y."/>
            <person name="Zhan W."/>
            <person name="Jiang J."/>
            <person name="Wang Q."/>
            <person name="Zhang B."/>
            <person name="Ji P."/>
            <person name="Sakyi L.B."/>
            <person name="Cui X."/>
            <person name="Yuan T."/>
            <person name="Jiang B."/>
            <person name="Yang W."/>
            <person name="Lam T.T.-Y."/>
            <person name="Chang Q."/>
            <person name="Ding S."/>
            <person name="Wang X."/>
            <person name="Zhu J."/>
            <person name="Ruan X."/>
            <person name="Zhao L."/>
            <person name="Wei J."/>
            <person name="Que T."/>
            <person name="Du C."/>
            <person name="Cheng J."/>
            <person name="Dai P."/>
            <person name="Han X."/>
            <person name="Huang E."/>
            <person name="Gao Y."/>
            <person name="Liu J."/>
            <person name="Shao H."/>
            <person name="Ye R."/>
            <person name="Li L."/>
            <person name="Wei W."/>
            <person name="Wang X."/>
            <person name="Wang C."/>
            <person name="Yang T."/>
            <person name="Huo Q."/>
            <person name="Li W."/>
            <person name="Guo W."/>
            <person name="Chen H."/>
            <person name="Zhou L."/>
            <person name="Ni X."/>
            <person name="Tian J."/>
            <person name="Zhou Y."/>
            <person name="Sheng Y."/>
            <person name="Liu T."/>
            <person name="Pan Y."/>
            <person name="Xia L."/>
            <person name="Li J."/>
            <person name="Zhao F."/>
            <person name="Cao W."/>
        </authorList>
    </citation>
    <scope>NUCLEOTIDE SEQUENCE</scope>
    <source>
        <strain evidence="1">Hyas-2018</strain>
    </source>
</reference>
<evidence type="ECO:0000313" key="2">
    <source>
        <dbReference type="Proteomes" id="UP000821845"/>
    </source>
</evidence>
<proteinExistence type="predicted"/>
<protein>
    <submittedName>
        <fullName evidence="1">Uncharacterized protein</fullName>
    </submittedName>
</protein>
<dbReference type="Proteomes" id="UP000821845">
    <property type="component" value="Chromosome 8"/>
</dbReference>
<keyword evidence="2" id="KW-1185">Reference proteome</keyword>
<gene>
    <name evidence="1" type="ORF">HPB50_009573</name>
</gene>
<organism evidence="1 2">
    <name type="scientific">Hyalomma asiaticum</name>
    <name type="common">Tick</name>
    <dbReference type="NCBI Taxonomy" id="266040"/>
    <lineage>
        <taxon>Eukaryota</taxon>
        <taxon>Metazoa</taxon>
        <taxon>Ecdysozoa</taxon>
        <taxon>Arthropoda</taxon>
        <taxon>Chelicerata</taxon>
        <taxon>Arachnida</taxon>
        <taxon>Acari</taxon>
        <taxon>Parasitiformes</taxon>
        <taxon>Ixodida</taxon>
        <taxon>Ixodoidea</taxon>
        <taxon>Ixodidae</taxon>
        <taxon>Hyalomminae</taxon>
        <taxon>Hyalomma</taxon>
    </lineage>
</organism>
<evidence type="ECO:0000313" key="1">
    <source>
        <dbReference type="EMBL" id="KAH6923936.1"/>
    </source>
</evidence>